<name>A0AAU9IX62_9CILI</name>
<dbReference type="Proteomes" id="UP001162131">
    <property type="component" value="Unassembled WGS sequence"/>
</dbReference>
<dbReference type="EMBL" id="CAJZBQ010000009">
    <property type="protein sequence ID" value="CAG9312893.1"/>
    <property type="molecule type" value="Genomic_DNA"/>
</dbReference>
<feature type="region of interest" description="Disordered" evidence="2">
    <location>
        <begin position="682"/>
        <end position="701"/>
    </location>
</feature>
<dbReference type="AlphaFoldDB" id="A0AAU9IX62"/>
<keyword evidence="4" id="KW-1185">Reference proteome</keyword>
<reference evidence="3" key="1">
    <citation type="submission" date="2021-09" db="EMBL/GenBank/DDBJ databases">
        <authorList>
            <consortium name="AG Swart"/>
            <person name="Singh M."/>
            <person name="Singh A."/>
            <person name="Seah K."/>
            <person name="Emmerich C."/>
        </authorList>
    </citation>
    <scope>NUCLEOTIDE SEQUENCE</scope>
    <source>
        <strain evidence="3">ATCC30299</strain>
    </source>
</reference>
<evidence type="ECO:0000313" key="4">
    <source>
        <dbReference type="Proteomes" id="UP001162131"/>
    </source>
</evidence>
<keyword evidence="1" id="KW-0175">Coiled coil</keyword>
<feature type="region of interest" description="Disordered" evidence="2">
    <location>
        <begin position="1"/>
        <end position="40"/>
    </location>
</feature>
<evidence type="ECO:0000256" key="1">
    <source>
        <dbReference type="SAM" id="Coils"/>
    </source>
</evidence>
<comment type="caution">
    <text evidence="3">The sequence shown here is derived from an EMBL/GenBank/DDBJ whole genome shotgun (WGS) entry which is preliminary data.</text>
</comment>
<protein>
    <submittedName>
        <fullName evidence="3">Uncharacterized protein</fullName>
    </submittedName>
</protein>
<sequence>MSREERKSYRRPPPPIIETHEIQHGQGQEAAPLYTEEPISIEPHDFRNEVPTLEVILDAQRTPQRSELARMPQRSQNPRYSYEHSIQSDSGSVWDDPRALQMEIRKKRRQLEEAKRRCMQSESELQNERLKSTLLEEENENLRREIRRKERDRSGNQHVEGEIERIKANLAYKIKEIELMAKELQASKAEREKLKEHIKNTWQEFEAFKTQSEENRRRLQQTLDEVSANQNFVPQSEAIAQVLQQKNKIALELQKSEKKSAEMKKMIENLNSEKIKDIETKENEIKRLNEISKKQEEIILSMKQENEQLKIRSKTEHKEIQTERPPEIILPPCSEREEPKPEKVRKINHEKSPDIEEVRETPIEDIAPPPKAEEMKFEFSAERKPIGSHFEKINHVNLSDPFMMAENPAKKSKEETSYQAFQPISNLFDAESFEEDINPEITRIPPSEAKSDPEVQTWTQEENKEIPNKNIEAANFFEENTNTDFFFSTGASDATNFFDNIDQFSVSKPIVHASEIKNPQQNIKKPILEAPKDDITAIFDPKPKKTISEAPKDDIAAIFDPKPNTQSQHSKQPSQHLFNDNIESLFDSKPPQKPQKLDQTPIESFNQNIESLFDFTPNVSNPFQFNENIENTFEIKEPETNALNYKQSSPPVHKATQGQSNKQENSQAFQFEESVADFFSNVSNNKDSNKKYGNIPSSLFD</sequence>
<feature type="compositionally biased region" description="Basic and acidic residues" evidence="2">
    <location>
        <begin position="334"/>
        <end position="362"/>
    </location>
</feature>
<evidence type="ECO:0000256" key="2">
    <source>
        <dbReference type="SAM" id="MobiDB-lite"/>
    </source>
</evidence>
<feature type="region of interest" description="Disordered" evidence="2">
    <location>
        <begin position="644"/>
        <end position="669"/>
    </location>
</feature>
<feature type="compositionally biased region" description="Polar residues" evidence="2">
    <location>
        <begin position="73"/>
        <end position="91"/>
    </location>
</feature>
<proteinExistence type="predicted"/>
<organism evidence="3 4">
    <name type="scientific">Blepharisma stoltei</name>
    <dbReference type="NCBI Taxonomy" id="1481888"/>
    <lineage>
        <taxon>Eukaryota</taxon>
        <taxon>Sar</taxon>
        <taxon>Alveolata</taxon>
        <taxon>Ciliophora</taxon>
        <taxon>Postciliodesmatophora</taxon>
        <taxon>Heterotrichea</taxon>
        <taxon>Heterotrichida</taxon>
        <taxon>Blepharismidae</taxon>
        <taxon>Blepharisma</taxon>
    </lineage>
</organism>
<gene>
    <name evidence="3" type="ORF">BSTOLATCC_MIC7685</name>
</gene>
<evidence type="ECO:0000313" key="3">
    <source>
        <dbReference type="EMBL" id="CAG9312893.1"/>
    </source>
</evidence>
<accession>A0AAU9IX62</accession>
<feature type="coiled-coil region" evidence="1">
    <location>
        <begin position="104"/>
        <end position="312"/>
    </location>
</feature>
<feature type="region of interest" description="Disordered" evidence="2">
    <location>
        <begin position="59"/>
        <end position="98"/>
    </location>
</feature>
<feature type="region of interest" description="Disordered" evidence="2">
    <location>
        <begin position="329"/>
        <end position="368"/>
    </location>
</feature>